<accession>A0A3S4JV17</accession>
<organism evidence="1 2">
    <name type="scientific">Chromobacterium violaceum</name>
    <dbReference type="NCBI Taxonomy" id="536"/>
    <lineage>
        <taxon>Bacteria</taxon>
        <taxon>Pseudomonadati</taxon>
        <taxon>Pseudomonadota</taxon>
        <taxon>Betaproteobacteria</taxon>
        <taxon>Neisseriales</taxon>
        <taxon>Chromobacteriaceae</taxon>
        <taxon>Chromobacterium</taxon>
    </lineage>
</organism>
<name>A0A3S4JV17_CHRVL</name>
<dbReference type="EMBL" id="LR134182">
    <property type="protein sequence ID" value="VEB41384.1"/>
    <property type="molecule type" value="Genomic_DNA"/>
</dbReference>
<reference evidence="1 2" key="1">
    <citation type="submission" date="2018-12" db="EMBL/GenBank/DDBJ databases">
        <authorList>
            <consortium name="Pathogen Informatics"/>
        </authorList>
    </citation>
    <scope>NUCLEOTIDE SEQUENCE [LARGE SCALE GENOMIC DNA]</scope>
    <source>
        <strain evidence="1 2">NCTC9695</strain>
    </source>
</reference>
<sequence length="229" mass="25779">MNAPIATDVNSILNFIREMDSMGTDPGIVLYDGLFKINKERLKLYNKMLDVVENAKYKKEISRKSKKDFEAQKSRLKGKLLEIITKMLLDSCKCFGTKKNVHTSTNEIDILVSLNPLSLVVPALRRWGTHCIAECKFHDSYVTIGWVSKLHTVMTTHGASVGMLFSKKGIATTGRGVNIRHALQMLSLSNAYIIPFDRRDIVNVINGKNFLCALHDNYVETQIGSKLQC</sequence>
<evidence type="ECO:0008006" key="3">
    <source>
        <dbReference type="Google" id="ProtNLM"/>
    </source>
</evidence>
<evidence type="ECO:0000313" key="1">
    <source>
        <dbReference type="EMBL" id="VEB41384.1"/>
    </source>
</evidence>
<evidence type="ECO:0000313" key="2">
    <source>
        <dbReference type="Proteomes" id="UP000275777"/>
    </source>
</evidence>
<dbReference type="AlphaFoldDB" id="A0A3S4JV17"/>
<proteinExistence type="predicted"/>
<dbReference type="Proteomes" id="UP000275777">
    <property type="component" value="Chromosome"/>
</dbReference>
<protein>
    <recommendedName>
        <fullName evidence="3">Restriction endonuclease type IV Mrr domain-containing protein</fullName>
    </recommendedName>
</protein>
<gene>
    <name evidence="1" type="ORF">NCTC9695_01811</name>
</gene>